<proteinExistence type="predicted"/>
<sequence>MRHLLITRLYPLLYGLWLHRYLLILPIIIMPFLMTIGGFLKTKYYYSETTILVQEAALLNPFLEDLSISMNLQQRIKALQVVIQSQSTLTTVINELNMVPSNNPEQVKAIVSQLEQGINLELTGNDLVQMSLTWRNPEEIPQILTILSRIFLEKLRAPGRASIDNSEVFLQKQLTTTQKDLELAESALATFKAKNADNLPLLQGVNVDTSIKLTRKINESELALLHAKSKRDSMYKTLINTNPVIGKLEQEIVIAEAELVVLRASYTDKHSSIKNVLRRLDRLKQERTRQVELQQSLTPDQINSLWQRLANSSQDPENKAQPILLSQFEALQQAESEIDAINQELLLIKEQAASIISKRVEFAELEKKLTSLERNYKVKSNIYNQLLERYEMARVTGHLGRFEEPDKLKIIDKPSVPKSPQNWPWWMNFAFGIVLGAVVSLFLVGITIIFDTRLYQSNHIRQLVSYPILVRIPYFSKELGDD</sequence>
<gene>
    <name evidence="3" type="ORF">C0W93_06105</name>
</gene>
<dbReference type="EMBL" id="PYNS01000003">
    <property type="protein sequence ID" value="PSV12598.1"/>
    <property type="molecule type" value="Genomic_DNA"/>
</dbReference>
<dbReference type="RefSeq" id="WP_107184532.1">
    <property type="nucleotide sequence ID" value="NZ_CP131575.1"/>
</dbReference>
<dbReference type="GO" id="GO:0004713">
    <property type="term" value="F:protein tyrosine kinase activity"/>
    <property type="evidence" value="ECO:0007669"/>
    <property type="project" value="TreeGrafter"/>
</dbReference>
<dbReference type="InterPro" id="IPR050445">
    <property type="entry name" value="Bact_polysacc_biosynth/exp"/>
</dbReference>
<keyword evidence="2" id="KW-0812">Transmembrane</keyword>
<dbReference type="AlphaFoldDB" id="A0A2T3KY75"/>
<dbReference type="PANTHER" id="PTHR32309">
    <property type="entry name" value="TYROSINE-PROTEIN KINASE"/>
    <property type="match status" value="1"/>
</dbReference>
<keyword evidence="3" id="KW-0762">Sugar transport</keyword>
<name>A0A2T3KY75_PHOLD</name>
<dbReference type="GO" id="GO:0005886">
    <property type="term" value="C:plasma membrane"/>
    <property type="evidence" value="ECO:0007669"/>
    <property type="project" value="TreeGrafter"/>
</dbReference>
<evidence type="ECO:0000256" key="2">
    <source>
        <dbReference type="SAM" id="Phobius"/>
    </source>
</evidence>
<organism evidence="3 4">
    <name type="scientific">Photobacterium leiognathi subsp. mandapamensis</name>
    <name type="common">Photobacterium mandapamensis</name>
    <dbReference type="NCBI Taxonomy" id="48408"/>
    <lineage>
        <taxon>Bacteria</taxon>
        <taxon>Pseudomonadati</taxon>
        <taxon>Pseudomonadota</taxon>
        <taxon>Gammaproteobacteria</taxon>
        <taxon>Vibrionales</taxon>
        <taxon>Vibrionaceae</taxon>
        <taxon>Photobacterium</taxon>
    </lineage>
</organism>
<evidence type="ECO:0000313" key="4">
    <source>
        <dbReference type="Proteomes" id="UP000240530"/>
    </source>
</evidence>
<feature type="transmembrane region" description="Helical" evidence="2">
    <location>
        <begin position="425"/>
        <end position="450"/>
    </location>
</feature>
<keyword evidence="1" id="KW-0175">Coiled coil</keyword>
<feature type="coiled-coil region" evidence="1">
    <location>
        <begin position="324"/>
        <end position="382"/>
    </location>
</feature>
<feature type="transmembrane region" description="Helical" evidence="2">
    <location>
        <begin position="21"/>
        <end position="40"/>
    </location>
</feature>
<evidence type="ECO:0000256" key="1">
    <source>
        <dbReference type="SAM" id="Coils"/>
    </source>
</evidence>
<accession>A0A2T3KY75</accession>
<keyword evidence="3" id="KW-0813">Transport</keyword>
<comment type="caution">
    <text evidence="3">The sequence shown here is derived from an EMBL/GenBank/DDBJ whole genome shotgun (WGS) entry which is preliminary data.</text>
</comment>
<keyword evidence="2" id="KW-1133">Transmembrane helix</keyword>
<protein>
    <submittedName>
        <fullName evidence="3">Sugar transporter</fullName>
    </submittedName>
</protein>
<keyword evidence="2" id="KW-0472">Membrane</keyword>
<dbReference type="PANTHER" id="PTHR32309:SF13">
    <property type="entry name" value="FERRIC ENTEROBACTIN TRANSPORT PROTEIN FEPE"/>
    <property type="match status" value="1"/>
</dbReference>
<reference evidence="3 4" key="1">
    <citation type="submission" date="2018-03" db="EMBL/GenBank/DDBJ databases">
        <title>Whole genome sequencing of Histamine producing bacteria.</title>
        <authorList>
            <person name="Butler K."/>
        </authorList>
    </citation>
    <scope>NUCLEOTIDE SEQUENCE [LARGE SCALE GENOMIC DNA]</scope>
    <source>
        <strain evidence="3 4">Res.4.1</strain>
    </source>
</reference>
<dbReference type="Proteomes" id="UP000240530">
    <property type="component" value="Unassembled WGS sequence"/>
</dbReference>
<evidence type="ECO:0000313" key="3">
    <source>
        <dbReference type="EMBL" id="PSV12598.1"/>
    </source>
</evidence>
<feature type="coiled-coil region" evidence="1">
    <location>
        <begin position="245"/>
        <end position="293"/>
    </location>
</feature>